<keyword evidence="3" id="KW-1185">Reference proteome</keyword>
<gene>
    <name evidence="2" type="ORF">PEVE_00000553</name>
</gene>
<keyword evidence="1" id="KW-0175">Coiled coil</keyword>
<dbReference type="Proteomes" id="UP001159427">
    <property type="component" value="Unassembled WGS sequence"/>
</dbReference>
<accession>A0ABN8LTL9</accession>
<proteinExistence type="predicted"/>
<reference evidence="2 3" key="1">
    <citation type="submission" date="2022-05" db="EMBL/GenBank/DDBJ databases">
        <authorList>
            <consortium name="Genoscope - CEA"/>
            <person name="William W."/>
        </authorList>
    </citation>
    <scope>NUCLEOTIDE SEQUENCE [LARGE SCALE GENOMIC DNA]</scope>
</reference>
<feature type="coiled-coil region" evidence="1">
    <location>
        <begin position="196"/>
        <end position="265"/>
    </location>
</feature>
<dbReference type="Gene3D" id="1.20.1170.10">
    <property type="match status" value="1"/>
</dbReference>
<name>A0ABN8LTL9_9CNID</name>
<evidence type="ECO:0000313" key="3">
    <source>
        <dbReference type="Proteomes" id="UP001159427"/>
    </source>
</evidence>
<evidence type="ECO:0000313" key="2">
    <source>
        <dbReference type="EMBL" id="CAH3018985.1"/>
    </source>
</evidence>
<feature type="coiled-coil region" evidence="1">
    <location>
        <begin position="112"/>
        <end position="160"/>
    </location>
</feature>
<comment type="caution">
    <text evidence="2">The sequence shown here is derived from an EMBL/GenBank/DDBJ whole genome shotgun (WGS) entry which is preliminary data.</text>
</comment>
<protein>
    <submittedName>
        <fullName evidence="2">Uncharacterized protein</fullName>
    </submittedName>
</protein>
<dbReference type="EMBL" id="CALNXI010000102">
    <property type="protein sequence ID" value="CAH3018985.1"/>
    <property type="molecule type" value="Genomic_DNA"/>
</dbReference>
<evidence type="ECO:0000256" key="1">
    <source>
        <dbReference type="SAM" id="Coils"/>
    </source>
</evidence>
<organism evidence="2 3">
    <name type="scientific">Porites evermanni</name>
    <dbReference type="NCBI Taxonomy" id="104178"/>
    <lineage>
        <taxon>Eukaryota</taxon>
        <taxon>Metazoa</taxon>
        <taxon>Cnidaria</taxon>
        <taxon>Anthozoa</taxon>
        <taxon>Hexacorallia</taxon>
        <taxon>Scleractinia</taxon>
        <taxon>Fungiina</taxon>
        <taxon>Poritidae</taxon>
        <taxon>Porites</taxon>
    </lineage>
</organism>
<sequence length="347" mass="38282">MTSAGSESDVEKSNMACLFYGWPSESKEVSTHFTSGLNFLKQFLQMADNAPHNISAASQRMMHDLVNKAYEAFVPAQSELDKINDAFDKDLQVTLVDEKKANDQLTEIGVTLKQLREKGNTLQQDVLEAEKQAERESVNLNEAISFAQKKEDQLEEAKKKSALKAVGGTLIGLVVGGPAGAVIGAGVGGTVAYADIQQARKAVDTARDAKRRAEKRLEGKQRDLRKVKSDLEGLEKQQREKSEELKTIERRIQEIKQRKEQSASLSGSVKSFFTLVDTTTSRTEMMAKEANGELPDIEAMMVPLKAIASDICESLTNSCLLSGHVDFSFTEIQKMKDMSLGDIDQWA</sequence>